<evidence type="ECO:0000313" key="3">
    <source>
        <dbReference type="Proteomes" id="UP000004509"/>
    </source>
</evidence>
<dbReference type="AlphaFoldDB" id="C8PMZ9"/>
<keyword evidence="1" id="KW-0472">Membrane</keyword>
<accession>C8PMZ9</accession>
<proteinExistence type="predicted"/>
<evidence type="ECO:0000313" key="2">
    <source>
        <dbReference type="EMBL" id="EEV21142.1"/>
    </source>
</evidence>
<comment type="caution">
    <text evidence="2">The sequence shown here is derived from an EMBL/GenBank/DDBJ whole genome shotgun (WGS) entry which is preliminary data.</text>
</comment>
<protein>
    <submittedName>
        <fullName evidence="2">Uncharacterized protein</fullName>
    </submittedName>
</protein>
<keyword evidence="1" id="KW-1133">Transmembrane helix</keyword>
<dbReference type="Proteomes" id="UP000004509">
    <property type="component" value="Unassembled WGS sequence"/>
</dbReference>
<dbReference type="EMBL" id="ACYH01000012">
    <property type="protein sequence ID" value="EEV21142.1"/>
    <property type="molecule type" value="Genomic_DNA"/>
</dbReference>
<gene>
    <name evidence="2" type="ORF">TREVI0001_1501</name>
</gene>
<dbReference type="STRING" id="596324.TREVI0001_1501"/>
<name>C8PMZ9_9SPIR</name>
<reference evidence="2 3" key="1">
    <citation type="submission" date="2009-07" db="EMBL/GenBank/DDBJ databases">
        <authorList>
            <person name="Madupu R."/>
            <person name="Sebastian Y."/>
            <person name="Durkin A.S."/>
            <person name="Torralba M."/>
            <person name="Methe B."/>
            <person name="Sutton G.G."/>
            <person name="Strausberg R.L."/>
            <person name="Nelson K.E."/>
        </authorList>
    </citation>
    <scope>NUCLEOTIDE SEQUENCE [LARGE SCALE GENOMIC DNA]</scope>
    <source>
        <strain evidence="2 3">ATCC 35580</strain>
    </source>
</reference>
<keyword evidence="1" id="KW-0812">Transmembrane</keyword>
<sequence>MNNTIPQPPKSLFILNLLIYCGVFVFIFLYGGYTQVVPPHELIRIALAPPTVIALIMTTFFRLCCIKNVCMQYKHGKKTPMDLTGQIGLSQCIQS</sequence>
<organism evidence="2 3">
    <name type="scientific">Treponema vincentii ATCC 35580</name>
    <dbReference type="NCBI Taxonomy" id="596324"/>
    <lineage>
        <taxon>Bacteria</taxon>
        <taxon>Pseudomonadati</taxon>
        <taxon>Spirochaetota</taxon>
        <taxon>Spirochaetia</taxon>
        <taxon>Spirochaetales</taxon>
        <taxon>Treponemataceae</taxon>
        <taxon>Treponema</taxon>
    </lineage>
</organism>
<evidence type="ECO:0000256" key="1">
    <source>
        <dbReference type="SAM" id="Phobius"/>
    </source>
</evidence>
<feature type="transmembrane region" description="Helical" evidence="1">
    <location>
        <begin position="12"/>
        <end position="33"/>
    </location>
</feature>
<feature type="transmembrane region" description="Helical" evidence="1">
    <location>
        <begin position="45"/>
        <end position="65"/>
    </location>
</feature>